<protein>
    <submittedName>
        <fullName evidence="3">Uncharacterized protein</fullName>
    </submittedName>
</protein>
<feature type="compositionally biased region" description="Low complexity" evidence="1">
    <location>
        <begin position="17"/>
        <end position="31"/>
    </location>
</feature>
<reference evidence="3" key="1">
    <citation type="submission" date="2017-02" db="UniProtKB">
        <authorList>
            <consortium name="WormBaseParasite"/>
        </authorList>
    </citation>
    <scope>IDENTIFICATION</scope>
</reference>
<sequence length="450" mass="47226">MATASGIVVESDGPLPSRISSRSTVTARSRTPLATLATRDRPQPSSSVQRPPLSINSKRAPFDNVQQHISCAHASYLCNQCAAGKIQPVPHGNARELSVVTASSGAPNSVASDSDADLIQLFVPVSSVASIASGNQVTEEAGRVTARQHSSAFALNEIFEDGSKLPATGLQTAVARLPTTGFPSSQQTADVRPATSGETMTAEATVHRYMPSSRAQVSLALKEVPSPLLAAGTGASLASPIQATASITRLSEPLIPERIGNIPLPVPYLSQPEPATGILVKSVVQLLEKRCSETVNTASSIPPDPISVVRQQSDGNVYEPNSPTHFTSRSGSLPFLQAPTQSVSTDASVRTAYMSHSPPKSLHAHTQLLQTKLPSILSGVTSHPTNPFLNDPQSFGTPILHGNALAQEEAIVMNRAANEGLQITGTARDLAPASSDLRMMQQQPVNAHSH</sequence>
<dbReference type="Proteomes" id="UP000036681">
    <property type="component" value="Unplaced"/>
</dbReference>
<feature type="compositionally biased region" description="Low complexity" evidence="1">
    <location>
        <begin position="43"/>
        <end position="54"/>
    </location>
</feature>
<evidence type="ECO:0000313" key="2">
    <source>
        <dbReference type="Proteomes" id="UP000036681"/>
    </source>
</evidence>
<feature type="region of interest" description="Disordered" evidence="1">
    <location>
        <begin position="1"/>
        <end position="58"/>
    </location>
</feature>
<name>A0A0M3HZV2_ASCLU</name>
<evidence type="ECO:0000313" key="3">
    <source>
        <dbReference type="WBParaSite" id="ALUE_0000930201-mRNA-1"/>
    </source>
</evidence>
<organism evidence="2 3">
    <name type="scientific">Ascaris lumbricoides</name>
    <name type="common">Giant roundworm</name>
    <dbReference type="NCBI Taxonomy" id="6252"/>
    <lineage>
        <taxon>Eukaryota</taxon>
        <taxon>Metazoa</taxon>
        <taxon>Ecdysozoa</taxon>
        <taxon>Nematoda</taxon>
        <taxon>Chromadorea</taxon>
        <taxon>Rhabditida</taxon>
        <taxon>Spirurina</taxon>
        <taxon>Ascaridomorpha</taxon>
        <taxon>Ascaridoidea</taxon>
        <taxon>Ascarididae</taxon>
        <taxon>Ascaris</taxon>
    </lineage>
</organism>
<accession>A0A0M3HZV2</accession>
<proteinExistence type="predicted"/>
<evidence type="ECO:0000256" key="1">
    <source>
        <dbReference type="SAM" id="MobiDB-lite"/>
    </source>
</evidence>
<dbReference type="WBParaSite" id="ALUE_0000930201-mRNA-1">
    <property type="protein sequence ID" value="ALUE_0000930201-mRNA-1"/>
    <property type="gene ID" value="ALUE_0000930201"/>
</dbReference>
<dbReference type="AlphaFoldDB" id="A0A0M3HZV2"/>
<keyword evidence="2" id="KW-1185">Reference proteome</keyword>